<protein>
    <submittedName>
        <fullName evidence="3">Uncharacterized protein</fullName>
    </submittedName>
</protein>
<name>A0A915EIP4_9BILA</name>
<dbReference type="WBParaSite" id="jg6744">
    <property type="protein sequence ID" value="jg6744"/>
    <property type="gene ID" value="jg6744"/>
</dbReference>
<accession>A0A915EIP4</accession>
<dbReference type="Proteomes" id="UP000887574">
    <property type="component" value="Unplaced"/>
</dbReference>
<dbReference type="PANTHER" id="PTHR11034">
    <property type="entry name" value="N-MYC DOWNSTREAM REGULATED"/>
    <property type="match status" value="1"/>
</dbReference>
<organism evidence="2 3">
    <name type="scientific">Ditylenchus dipsaci</name>
    <dbReference type="NCBI Taxonomy" id="166011"/>
    <lineage>
        <taxon>Eukaryota</taxon>
        <taxon>Metazoa</taxon>
        <taxon>Ecdysozoa</taxon>
        <taxon>Nematoda</taxon>
        <taxon>Chromadorea</taxon>
        <taxon>Rhabditida</taxon>
        <taxon>Tylenchina</taxon>
        <taxon>Tylenchomorpha</taxon>
        <taxon>Sphaerularioidea</taxon>
        <taxon>Anguinidae</taxon>
        <taxon>Anguininae</taxon>
        <taxon>Ditylenchus</taxon>
    </lineage>
</organism>
<dbReference type="InterPro" id="IPR029058">
    <property type="entry name" value="AB_hydrolase_fold"/>
</dbReference>
<evidence type="ECO:0000313" key="3">
    <source>
        <dbReference type="WBParaSite" id="jg6744"/>
    </source>
</evidence>
<evidence type="ECO:0000256" key="1">
    <source>
        <dbReference type="ARBA" id="ARBA00005598"/>
    </source>
</evidence>
<proteinExistence type="inferred from homology"/>
<sequence length="826" mass="92369">MSSLEMGSYPFDSTLHSSDGEIEEKISTAYGPVKVSIYGERSRHPIVTFHDIGLDSENNFQNFFQFGTAMDLSEKFCIYNINAPGQEIDSKPLPDNFVYPSMDGLAQIVASVVDHYGFKSFVGFGVGAGANVMIRYALNHQKKLDALILVNACITRTGWIEWGYQKVNIAYLQNKGMTSFTVDYLMWHHFGKNIEQCNPDIVRQYRTYFQNHPNPRNLAVYMETFLNRNDVVLRDSSSTSPYLMNIPVLQLVGSRSAFVEDTVEVNTKINPAKSEWVKVTDSCGLVLDDKPEIVTEAVLLFLQGLGYFATLNVRKVISSLNAARSQMSTSLLKGVRDPPCYSITELDHEASIKMDISLNFLKIQPLTNWMDYILNRQRLFDLLENPEGNESAIIQLADQFMEQALAFEKEVAQMQKKTFDEEDIVYMRYKINNLWLCALACFAASDWDLQLLVKSSNVIRIRTLMGRLLKCSLAATFDENSADQDIFSVVCQLDSSSLSSKNVFAVWLFSRWILVVDTNGRFPAPVAKPTVSNPANQVDQNLVQAEKLLLAIAELRKLMPEAVRLLDLIVNLPVDAVEVPLKECFYVNNAATLDVIRSPLLPNLTAGFSILPVLPLRVKTLYDLMVAHFASRHFTRCRQLLPMVVADAESLNTVLRNLRKLVHIESNDLEGYKLALNIGGGVHIDTTFSGAAAHHEGAKSTVSLAALGAACPANLHVTALRQGLCVSKRLIAKMENNSFRAEFLEAIVKELSKSVTSSKCDKQVRARLLTSLYFLCALSPKFSDAVLRHSMLKEASKWRILATQGSISMPPLPSNQSMQGKDFGWN</sequence>
<evidence type="ECO:0000313" key="2">
    <source>
        <dbReference type="Proteomes" id="UP000887574"/>
    </source>
</evidence>
<dbReference type="InterPro" id="IPR004142">
    <property type="entry name" value="NDRG"/>
</dbReference>
<dbReference type="Pfam" id="PF03096">
    <property type="entry name" value="Ndr"/>
    <property type="match status" value="1"/>
</dbReference>
<dbReference type="SUPFAM" id="SSF53474">
    <property type="entry name" value="alpha/beta-Hydrolases"/>
    <property type="match status" value="1"/>
</dbReference>
<keyword evidence="2" id="KW-1185">Reference proteome</keyword>
<dbReference type="AlphaFoldDB" id="A0A915EIP4"/>
<dbReference type="Gene3D" id="3.40.50.1820">
    <property type="entry name" value="alpha/beta hydrolase"/>
    <property type="match status" value="1"/>
</dbReference>
<reference evidence="3" key="1">
    <citation type="submission" date="2022-11" db="UniProtKB">
        <authorList>
            <consortium name="WormBaseParasite"/>
        </authorList>
    </citation>
    <scope>IDENTIFICATION</scope>
</reference>
<comment type="similarity">
    <text evidence="1">Belongs to the NDRG family.</text>
</comment>